<dbReference type="AlphaFoldDB" id="A0A0A9CBS5"/>
<sequence length="162" mass="18947">METISNFSFFYCQSSTGVSHCSVMLSIVSINLHFGQFIIPFLHNLLFIPSSDFKSELRKEANFTLDSILQCHHFLNPCATAYNLSVEMCERSEVLDAEFQIITMHRLWIMCNDRDPKLFDIWHSSCLEYQPLPAIETRKVELFQTLEPVAVDDEPFFWLCFF</sequence>
<dbReference type="EMBL" id="GBRH01224879">
    <property type="protein sequence ID" value="JAD73016.1"/>
    <property type="molecule type" value="Transcribed_RNA"/>
</dbReference>
<protein>
    <submittedName>
        <fullName evidence="1">Uncharacterized protein</fullName>
    </submittedName>
</protein>
<name>A0A0A9CBS5_ARUDO</name>
<reference evidence="1" key="1">
    <citation type="submission" date="2014-09" db="EMBL/GenBank/DDBJ databases">
        <authorList>
            <person name="Magalhaes I.L.F."/>
            <person name="Oliveira U."/>
            <person name="Santos F.R."/>
            <person name="Vidigal T.H.D.A."/>
            <person name="Brescovit A.D."/>
            <person name="Santos A.J."/>
        </authorList>
    </citation>
    <scope>NUCLEOTIDE SEQUENCE</scope>
    <source>
        <tissue evidence="1">Shoot tissue taken approximately 20 cm above the soil surface</tissue>
    </source>
</reference>
<proteinExistence type="predicted"/>
<reference evidence="1" key="2">
    <citation type="journal article" date="2015" name="Data Brief">
        <title>Shoot transcriptome of the giant reed, Arundo donax.</title>
        <authorList>
            <person name="Barrero R.A."/>
            <person name="Guerrero F.D."/>
            <person name="Moolhuijzen P."/>
            <person name="Goolsby J.A."/>
            <person name="Tidwell J."/>
            <person name="Bellgard S.E."/>
            <person name="Bellgard M.I."/>
        </authorList>
    </citation>
    <scope>NUCLEOTIDE SEQUENCE</scope>
    <source>
        <tissue evidence="1">Shoot tissue taken approximately 20 cm above the soil surface</tissue>
    </source>
</reference>
<organism evidence="1">
    <name type="scientific">Arundo donax</name>
    <name type="common">Giant reed</name>
    <name type="synonym">Donax arundinaceus</name>
    <dbReference type="NCBI Taxonomy" id="35708"/>
    <lineage>
        <taxon>Eukaryota</taxon>
        <taxon>Viridiplantae</taxon>
        <taxon>Streptophyta</taxon>
        <taxon>Embryophyta</taxon>
        <taxon>Tracheophyta</taxon>
        <taxon>Spermatophyta</taxon>
        <taxon>Magnoliopsida</taxon>
        <taxon>Liliopsida</taxon>
        <taxon>Poales</taxon>
        <taxon>Poaceae</taxon>
        <taxon>PACMAD clade</taxon>
        <taxon>Arundinoideae</taxon>
        <taxon>Arundineae</taxon>
        <taxon>Arundo</taxon>
    </lineage>
</organism>
<accession>A0A0A9CBS5</accession>
<evidence type="ECO:0000313" key="1">
    <source>
        <dbReference type="EMBL" id="JAD73016.1"/>
    </source>
</evidence>